<evidence type="ECO:0000259" key="1">
    <source>
        <dbReference type="Pfam" id="PF02492"/>
    </source>
</evidence>
<accession>A0ABW8SLP4</accession>
<keyword evidence="3" id="KW-1185">Reference proteome</keyword>
<dbReference type="SUPFAM" id="SSF52540">
    <property type="entry name" value="P-loop containing nucleoside triphosphate hydrolases"/>
    <property type="match status" value="1"/>
</dbReference>
<dbReference type="InterPro" id="IPR027417">
    <property type="entry name" value="P-loop_NTPase"/>
</dbReference>
<gene>
    <name evidence="2" type="ORF">ACJDU8_15455</name>
</gene>
<name>A0ABW8SLP4_9CLOT</name>
<evidence type="ECO:0000313" key="3">
    <source>
        <dbReference type="Proteomes" id="UP001623660"/>
    </source>
</evidence>
<evidence type="ECO:0000313" key="2">
    <source>
        <dbReference type="EMBL" id="MFL0196945.1"/>
    </source>
</evidence>
<proteinExistence type="predicted"/>
<dbReference type="Pfam" id="PF02492">
    <property type="entry name" value="cobW"/>
    <property type="match status" value="1"/>
</dbReference>
<dbReference type="InterPro" id="IPR003495">
    <property type="entry name" value="CobW/HypB/UreG_nucleotide-bd"/>
</dbReference>
<protein>
    <submittedName>
        <fullName evidence="2">GTP-binding protein</fullName>
    </submittedName>
</protein>
<comment type="caution">
    <text evidence="2">The sequence shown here is derived from an EMBL/GenBank/DDBJ whole genome shotgun (WGS) entry which is preliminary data.</text>
</comment>
<reference evidence="2 3" key="1">
    <citation type="submission" date="2024-11" db="EMBL/GenBank/DDBJ databases">
        <authorList>
            <person name="Heng Y.C."/>
            <person name="Lim A.C.H."/>
            <person name="Lee J.K.Y."/>
            <person name="Kittelmann S."/>
        </authorList>
    </citation>
    <scope>NUCLEOTIDE SEQUENCE [LARGE SCALE GENOMIC DNA]</scope>
    <source>
        <strain evidence="2 3">WILCCON 0269</strain>
    </source>
</reference>
<dbReference type="Gene3D" id="3.40.50.300">
    <property type="entry name" value="P-loop containing nucleotide triphosphate hydrolases"/>
    <property type="match status" value="1"/>
</dbReference>
<sequence>MIFRSNIEIVAGFLGAGKTIFINALLENTLIEKEKVLIIQCEQGEKNIRVDIKEGSEVITKKYEALKPLKSEYLRYAINLYNPHRIIIEHNGSRNINELLHLLDKSEISKLCKLLSIYNIIDSITYELFLNNMGTLILDSIYNSNLIILNNTKSISEEKLNSILKQLEKFNTDAFIMPVSNITDLSAVLNEKNILYKGFMKKVGLYLRNQLSS</sequence>
<organism evidence="2 3">
    <name type="scientific">Candidatus Clostridium eludens</name>
    <dbReference type="NCBI Taxonomy" id="3381663"/>
    <lineage>
        <taxon>Bacteria</taxon>
        <taxon>Bacillati</taxon>
        <taxon>Bacillota</taxon>
        <taxon>Clostridia</taxon>
        <taxon>Eubacteriales</taxon>
        <taxon>Clostridiaceae</taxon>
        <taxon>Clostridium</taxon>
    </lineage>
</organism>
<dbReference type="EMBL" id="JBJHZX010000023">
    <property type="protein sequence ID" value="MFL0196945.1"/>
    <property type="molecule type" value="Genomic_DNA"/>
</dbReference>
<feature type="domain" description="CobW/HypB/UreG nucleotide-binding" evidence="1">
    <location>
        <begin position="8"/>
        <end position="176"/>
    </location>
</feature>
<dbReference type="Proteomes" id="UP001623660">
    <property type="component" value="Unassembled WGS sequence"/>
</dbReference>
<dbReference type="RefSeq" id="WP_406793049.1">
    <property type="nucleotide sequence ID" value="NZ_JBJHZX010000023.1"/>
</dbReference>